<sequence length="112" mass="12288">MKLSVSSQSAVLLLSVLLALLVVSHGGNKLSNIKDQPVNSDQNDGGPQTSSNILVSDNRRNLQEEYNYVTMEWEKFEGKVPKDAVSISGEGNMYVCRNMEKKCAVGILIESK</sequence>
<accession>A0A437C4I1</accession>
<dbReference type="Proteomes" id="UP000283210">
    <property type="component" value="Chromosome 22"/>
</dbReference>
<reference evidence="3 4" key="1">
    <citation type="submission" date="2018-11" db="EMBL/GenBank/DDBJ databases">
        <authorList>
            <person name="Lopez-Roques C."/>
            <person name="Donnadieu C."/>
            <person name="Bouchez O."/>
            <person name="Klopp C."/>
            <person name="Cabau C."/>
            <person name="Zahm M."/>
        </authorList>
    </citation>
    <scope>NUCLEOTIDE SEQUENCE [LARGE SCALE GENOMIC DNA]</scope>
    <source>
        <strain evidence="3">RS831</strain>
        <tissue evidence="3">Whole body</tissue>
    </source>
</reference>
<proteinExistence type="predicted"/>
<name>A0A437C4I1_ORYJA</name>
<protein>
    <submittedName>
        <fullName evidence="3">Uncharacterized protein</fullName>
    </submittedName>
</protein>
<evidence type="ECO:0000256" key="1">
    <source>
        <dbReference type="SAM" id="MobiDB-lite"/>
    </source>
</evidence>
<feature type="region of interest" description="Disordered" evidence="1">
    <location>
        <begin position="32"/>
        <end position="56"/>
    </location>
</feature>
<reference evidence="3 4" key="2">
    <citation type="submission" date="2019-01" db="EMBL/GenBank/DDBJ databases">
        <title>A chromosome length genome reference of the Java medaka (oryzias javanicus).</title>
        <authorList>
            <person name="Herpin A."/>
            <person name="Takehana Y."/>
            <person name="Naruse K."/>
            <person name="Ansai S."/>
            <person name="Kawaguchi M."/>
        </authorList>
    </citation>
    <scope>NUCLEOTIDE SEQUENCE [LARGE SCALE GENOMIC DNA]</scope>
    <source>
        <strain evidence="3">RS831</strain>
        <tissue evidence="3">Whole body</tissue>
    </source>
</reference>
<gene>
    <name evidence="3" type="ORF">OJAV_G00217680</name>
</gene>
<feature type="chain" id="PRO_5019016990" evidence="2">
    <location>
        <begin position="27"/>
        <end position="112"/>
    </location>
</feature>
<keyword evidence="4" id="KW-1185">Reference proteome</keyword>
<evidence type="ECO:0000256" key="2">
    <source>
        <dbReference type="SAM" id="SignalP"/>
    </source>
</evidence>
<evidence type="ECO:0000313" key="3">
    <source>
        <dbReference type="EMBL" id="RVE57587.1"/>
    </source>
</evidence>
<dbReference type="EMBL" id="CM012458">
    <property type="protein sequence ID" value="RVE57587.1"/>
    <property type="molecule type" value="Genomic_DNA"/>
</dbReference>
<organism evidence="3 4">
    <name type="scientific">Oryzias javanicus</name>
    <name type="common">Javanese ricefish</name>
    <name type="synonym">Aplocheilus javanicus</name>
    <dbReference type="NCBI Taxonomy" id="123683"/>
    <lineage>
        <taxon>Eukaryota</taxon>
        <taxon>Metazoa</taxon>
        <taxon>Chordata</taxon>
        <taxon>Craniata</taxon>
        <taxon>Vertebrata</taxon>
        <taxon>Euteleostomi</taxon>
        <taxon>Actinopterygii</taxon>
        <taxon>Neopterygii</taxon>
        <taxon>Teleostei</taxon>
        <taxon>Neoteleostei</taxon>
        <taxon>Acanthomorphata</taxon>
        <taxon>Ovalentaria</taxon>
        <taxon>Atherinomorphae</taxon>
        <taxon>Beloniformes</taxon>
        <taxon>Adrianichthyidae</taxon>
        <taxon>Oryziinae</taxon>
        <taxon>Oryzias</taxon>
    </lineage>
</organism>
<evidence type="ECO:0000313" key="4">
    <source>
        <dbReference type="Proteomes" id="UP000283210"/>
    </source>
</evidence>
<feature type="signal peptide" evidence="2">
    <location>
        <begin position="1"/>
        <end position="26"/>
    </location>
</feature>
<dbReference type="AlphaFoldDB" id="A0A437C4I1"/>
<keyword evidence="2" id="KW-0732">Signal</keyword>
<feature type="compositionally biased region" description="Polar residues" evidence="1">
    <location>
        <begin position="32"/>
        <end position="55"/>
    </location>
</feature>